<name>A0ABP5B9D9_9PSEU</name>
<dbReference type="RefSeq" id="WP_344412060.1">
    <property type="nucleotide sequence ID" value="NZ_BAAANN010000001.1"/>
</dbReference>
<dbReference type="PROSITE" id="PS50943">
    <property type="entry name" value="HTH_CROC1"/>
    <property type="match status" value="1"/>
</dbReference>
<accession>A0ABP5B9D9</accession>
<dbReference type="InterPro" id="IPR010982">
    <property type="entry name" value="Lambda_DNA-bd_dom_sf"/>
</dbReference>
<evidence type="ECO:0000259" key="1">
    <source>
        <dbReference type="PROSITE" id="PS50943"/>
    </source>
</evidence>
<dbReference type="SUPFAM" id="SSF47413">
    <property type="entry name" value="lambda repressor-like DNA-binding domains"/>
    <property type="match status" value="1"/>
</dbReference>
<evidence type="ECO:0000313" key="2">
    <source>
        <dbReference type="EMBL" id="GAA1937666.1"/>
    </source>
</evidence>
<proteinExistence type="predicted"/>
<dbReference type="Gene3D" id="1.10.260.40">
    <property type="entry name" value="lambda repressor-like DNA-binding domains"/>
    <property type="match status" value="1"/>
</dbReference>
<protein>
    <recommendedName>
        <fullName evidence="1">HTH cro/C1-type domain-containing protein</fullName>
    </recommendedName>
</protein>
<keyword evidence="3" id="KW-1185">Reference proteome</keyword>
<dbReference type="InterPro" id="IPR001387">
    <property type="entry name" value="Cro/C1-type_HTH"/>
</dbReference>
<comment type="caution">
    <text evidence="2">The sequence shown here is derived from an EMBL/GenBank/DDBJ whole genome shotgun (WGS) entry which is preliminary data.</text>
</comment>
<reference evidence="3" key="1">
    <citation type="journal article" date="2019" name="Int. J. Syst. Evol. Microbiol.">
        <title>The Global Catalogue of Microorganisms (GCM) 10K type strain sequencing project: providing services to taxonomists for standard genome sequencing and annotation.</title>
        <authorList>
            <consortium name="The Broad Institute Genomics Platform"/>
            <consortium name="The Broad Institute Genome Sequencing Center for Infectious Disease"/>
            <person name="Wu L."/>
            <person name="Ma J."/>
        </authorList>
    </citation>
    <scope>NUCLEOTIDE SEQUENCE [LARGE SCALE GENOMIC DNA]</scope>
    <source>
        <strain evidence="3">JCM 14545</strain>
    </source>
</reference>
<feature type="domain" description="HTH cro/C1-type" evidence="1">
    <location>
        <begin position="78"/>
        <end position="123"/>
    </location>
</feature>
<sequence>MGKHGGHRYCRCGTRLAADNSGTACAACQKQTRAALAEPPVVPLEFWETDRMQDALDGWHIGRVIHAYRTHPWHGRPLPQSTVAAWVGLNQTQLSRIENGPPTQDLAKLIQWARVLRVPARLLWFKLPADAAAEPAPAATVQPAAPSPMGDAVNRRELLRVMSLAGSLLALPSSSELDIERLTAANRGGSVGTATLDEYGRLNSRLWHEFARSPSKLQALPMVRRQLDVLTGHLQRSQPASTHQRLCTLAGDLFQLCGEILFDADCYSEAAQCYALAASASKEADAPDLWACAMTRHAFIGVYERRFDQAAPLLEGAAHLARRGDAALPTRQWVAAVQAQTFAGLGDAVQCQRALETAALVTELDSPAATGWLRFTDSRLDEERGSCFVELGRPELAEPSLNEALHQRLSVRRRGGVLVDLAAVGAQRNDAEQTVLYGGAAVDAARQTGSTGYVGRKLSILQPQLKPMLADRHVRHLDRQITNLTTAN</sequence>
<dbReference type="EMBL" id="BAAANN010000001">
    <property type="protein sequence ID" value="GAA1937666.1"/>
    <property type="molecule type" value="Genomic_DNA"/>
</dbReference>
<gene>
    <name evidence="2" type="ORF">GCM10009754_00870</name>
</gene>
<dbReference type="CDD" id="cd00093">
    <property type="entry name" value="HTH_XRE"/>
    <property type="match status" value="1"/>
</dbReference>
<dbReference type="Proteomes" id="UP001501116">
    <property type="component" value="Unassembled WGS sequence"/>
</dbReference>
<evidence type="ECO:0000313" key="3">
    <source>
        <dbReference type="Proteomes" id="UP001501116"/>
    </source>
</evidence>
<organism evidence="2 3">
    <name type="scientific">Amycolatopsis minnesotensis</name>
    <dbReference type="NCBI Taxonomy" id="337894"/>
    <lineage>
        <taxon>Bacteria</taxon>
        <taxon>Bacillati</taxon>
        <taxon>Actinomycetota</taxon>
        <taxon>Actinomycetes</taxon>
        <taxon>Pseudonocardiales</taxon>
        <taxon>Pseudonocardiaceae</taxon>
        <taxon>Amycolatopsis</taxon>
    </lineage>
</organism>